<feature type="domain" description="NAD-dependent epimerase/dehydratase" evidence="2">
    <location>
        <begin position="4"/>
        <end position="233"/>
    </location>
</feature>
<dbReference type="Gene3D" id="3.40.50.720">
    <property type="entry name" value="NAD(P)-binding Rossmann-like Domain"/>
    <property type="match status" value="1"/>
</dbReference>
<evidence type="ECO:0000256" key="1">
    <source>
        <dbReference type="ARBA" id="ARBA00007637"/>
    </source>
</evidence>
<gene>
    <name evidence="3" type="ORF">EWV57_21665</name>
</gene>
<dbReference type="InterPro" id="IPR001509">
    <property type="entry name" value="Epimerase_deHydtase"/>
</dbReference>
<organism evidence="3 4">
    <name type="scientific">Microcystis aeruginosa Ma_QC_Ch_20071001_S25D</name>
    <dbReference type="NCBI Taxonomy" id="2486250"/>
    <lineage>
        <taxon>Bacteria</taxon>
        <taxon>Bacillati</taxon>
        <taxon>Cyanobacteriota</taxon>
        <taxon>Cyanophyceae</taxon>
        <taxon>Oscillatoriophycideae</taxon>
        <taxon>Chroococcales</taxon>
        <taxon>Microcystaceae</taxon>
        <taxon>Microcystis</taxon>
    </lineage>
</organism>
<evidence type="ECO:0000259" key="2">
    <source>
        <dbReference type="Pfam" id="PF01370"/>
    </source>
</evidence>
<accession>A0A552FDY1</accession>
<proteinExistence type="inferred from homology"/>
<name>A0A552FDY1_MICAE</name>
<evidence type="ECO:0000313" key="4">
    <source>
        <dbReference type="Proteomes" id="UP000316958"/>
    </source>
</evidence>
<protein>
    <submittedName>
        <fullName evidence="3">NAD(P)-dependent oxidoreductase</fullName>
    </submittedName>
</protein>
<dbReference type="EMBL" id="SFBE01000358">
    <property type="protein sequence ID" value="TRU44885.1"/>
    <property type="molecule type" value="Genomic_DNA"/>
</dbReference>
<dbReference type="Proteomes" id="UP000316958">
    <property type="component" value="Unassembled WGS sequence"/>
</dbReference>
<dbReference type="PANTHER" id="PTHR43000">
    <property type="entry name" value="DTDP-D-GLUCOSE 4,6-DEHYDRATASE-RELATED"/>
    <property type="match status" value="1"/>
</dbReference>
<comment type="caution">
    <text evidence="3">The sequence shown here is derived from an EMBL/GenBank/DDBJ whole genome shotgun (WGS) entry which is preliminary data.</text>
</comment>
<dbReference type="InterPro" id="IPR036291">
    <property type="entry name" value="NAD(P)-bd_dom_sf"/>
</dbReference>
<dbReference type="SUPFAM" id="SSF51735">
    <property type="entry name" value="NAD(P)-binding Rossmann-fold domains"/>
    <property type="match status" value="1"/>
</dbReference>
<dbReference type="CDD" id="cd08946">
    <property type="entry name" value="SDR_e"/>
    <property type="match status" value="1"/>
</dbReference>
<dbReference type="AlphaFoldDB" id="A0A552FDY1"/>
<comment type="similarity">
    <text evidence="1">Belongs to the NAD(P)-dependent epimerase/dehydratase family.</text>
</comment>
<sequence length="306" mass="33834">MKTVLITGVTGFIGRYIAREFAQAGWSVVGLGTRPPENAPTQYLLGYYQLTLPSPDLAILIEQLQPQVCIHCAARASVALSVSEPKADFTDGVVVTFNLLDALRLHAPQCRVIYLSSAAVYGNPKTLPINESHSLNPISPYGYHKLICEQLCQEFFQVYGLLTATVRIFSAYGPGLRRQVVWDICHKALTNPVLNLQGTGNESRDFIHSRDIAKALYLLTEKAPCHADVYNLASGTETSIKELVNLILEHLKLDIPVHFDGTIPIGNPLNWKADINCLKKLGFLPEVTLDRGISVYTQWCRAELMG</sequence>
<reference evidence="3 4" key="1">
    <citation type="submission" date="2019-01" db="EMBL/GenBank/DDBJ databases">
        <title>Coherence of Microcystis species and biogeography revealed through population genomics.</title>
        <authorList>
            <person name="Perez-Carrascal O.M."/>
            <person name="Terrat Y."/>
            <person name="Giani A."/>
            <person name="Fortin N."/>
            <person name="Tromas N."/>
            <person name="Shapiro B.J."/>
        </authorList>
    </citation>
    <scope>NUCLEOTIDE SEQUENCE [LARGE SCALE GENOMIC DNA]</scope>
    <source>
        <strain evidence="3">Ma_QC_Ch_20071001_S25D</strain>
    </source>
</reference>
<dbReference type="Pfam" id="PF01370">
    <property type="entry name" value="Epimerase"/>
    <property type="match status" value="1"/>
</dbReference>
<evidence type="ECO:0000313" key="3">
    <source>
        <dbReference type="EMBL" id="TRU44885.1"/>
    </source>
</evidence>